<dbReference type="SUPFAM" id="SSF52833">
    <property type="entry name" value="Thioredoxin-like"/>
    <property type="match status" value="2"/>
</dbReference>
<dbReference type="PROSITE" id="PS50404">
    <property type="entry name" value="GST_NTER"/>
    <property type="match status" value="2"/>
</dbReference>
<proteinExistence type="predicted"/>
<evidence type="ECO:0000313" key="3">
    <source>
        <dbReference type="Proteomes" id="UP000186931"/>
    </source>
</evidence>
<dbReference type="PANTHER" id="PTHR45288:SF1">
    <property type="entry name" value="THIOREDOXIN FAMILY PROTEIN"/>
    <property type="match status" value="1"/>
</dbReference>
<dbReference type="EMBL" id="MKQS01000013">
    <property type="protein sequence ID" value="OFE43341.1"/>
    <property type="molecule type" value="Genomic_DNA"/>
</dbReference>
<dbReference type="RefSeq" id="WP_070154520.1">
    <property type="nucleotide sequence ID" value="NZ_MKQS01000013.1"/>
</dbReference>
<dbReference type="AlphaFoldDB" id="A0A1E8E108"/>
<organism evidence="2 3">
    <name type="scientific">Acinetobacter towneri</name>
    <dbReference type="NCBI Taxonomy" id="202956"/>
    <lineage>
        <taxon>Bacteria</taxon>
        <taxon>Pseudomonadati</taxon>
        <taxon>Pseudomonadota</taxon>
        <taxon>Gammaproteobacteria</taxon>
        <taxon>Moraxellales</taxon>
        <taxon>Moraxellaceae</taxon>
        <taxon>Acinetobacter</taxon>
    </lineage>
</organism>
<keyword evidence="2" id="KW-0808">Transferase</keyword>
<dbReference type="Gene3D" id="3.40.30.10">
    <property type="entry name" value="Glutaredoxin"/>
    <property type="match status" value="2"/>
</dbReference>
<feature type="domain" description="GST N-terminal" evidence="1">
    <location>
        <begin position="34"/>
        <end position="116"/>
    </location>
</feature>
<dbReference type="GO" id="GO:0016740">
    <property type="term" value="F:transferase activity"/>
    <property type="evidence" value="ECO:0007669"/>
    <property type="project" value="UniProtKB-KW"/>
</dbReference>
<dbReference type="CDD" id="cd03041">
    <property type="entry name" value="GST_N_2GST_N"/>
    <property type="match status" value="1"/>
</dbReference>
<evidence type="ECO:0000313" key="2">
    <source>
        <dbReference type="EMBL" id="OFE43341.1"/>
    </source>
</evidence>
<protein>
    <submittedName>
        <fullName evidence="2">Glutathione S-transferase</fullName>
    </submittedName>
</protein>
<gene>
    <name evidence="2" type="ORF">BJN41_06645</name>
</gene>
<comment type="caution">
    <text evidence="2">The sequence shown here is derived from an EMBL/GenBank/DDBJ whole genome shotgun (WGS) entry which is preliminary data.</text>
</comment>
<dbReference type="InterPro" id="IPR004045">
    <property type="entry name" value="Glutathione_S-Trfase_N"/>
</dbReference>
<dbReference type="eggNOG" id="COG0625">
    <property type="taxonomic scope" value="Bacteria"/>
</dbReference>
<dbReference type="Pfam" id="PF13417">
    <property type="entry name" value="GST_N_3"/>
    <property type="match status" value="2"/>
</dbReference>
<dbReference type="InterPro" id="IPR036249">
    <property type="entry name" value="Thioredoxin-like_sf"/>
</dbReference>
<dbReference type="SFLD" id="SFLDS00019">
    <property type="entry name" value="Glutathione_Transferase_(cytos"/>
    <property type="match status" value="1"/>
</dbReference>
<name>A0A1E8E108_9GAMM</name>
<accession>A0A1E8E108</accession>
<dbReference type="Proteomes" id="UP000186931">
    <property type="component" value="Unassembled WGS sequence"/>
</dbReference>
<dbReference type="STRING" id="202956.BJN41_06645"/>
<sequence length="259" mass="29444">MVHHQIKVIQAIASMLTEGGRGVNGTAFPKQPEKALKLYEFEGSPFCRRVREVMTLLNLDYQVYPCPKGGTKYRPLVKLLGGKTQFPFLIDENTGDHLYESQQIIHHLFKHYGKSGKTPKKYAHFPKIPYVALAGTLLNGARGVWINQQIVERAAPEQLIELWGFEASPYTRVVRGVLTELELPFKFHNVAKERWQDQGLAKLRLKPGKYVPLAGGKREQVLKVMGDNIQVPFLIDPNTQTQLFESAKIVKYLQQTYGK</sequence>
<dbReference type="PANTHER" id="PTHR45288">
    <property type="entry name" value="THIOREDOXIN FAMILY PROTEIN"/>
    <property type="match status" value="1"/>
</dbReference>
<reference evidence="2 3" key="1">
    <citation type="submission" date="2016-10" db="EMBL/GenBank/DDBJ databases">
        <title>Genome of airborne Acinetobacter sp. 5-2Ac02 in the hospital environment: Species near to Acinetobacter towneri.</title>
        <authorList>
            <person name="Barbosa B."/>
            <person name="Fernandez-Garcia L."/>
            <person name="Gato E."/>
            <person name="Leao R."/>
            <person name="Albano R."/>
            <person name="Fernandez B."/>
            <person name="Fernandez-Cuenca F."/>
            <person name="Marques E."/>
            <person name="Tomas M."/>
        </authorList>
    </citation>
    <scope>NUCLEOTIDE SEQUENCE [LARGE SCALE GENOMIC DNA]</scope>
    <source>
        <strain evidence="2 3">5-2Ac02</strain>
    </source>
</reference>
<feature type="domain" description="GST N-terminal" evidence="1">
    <location>
        <begin position="158"/>
        <end position="259"/>
    </location>
</feature>
<dbReference type="SFLD" id="SFLDG01202">
    <property type="entry name" value="SUF2.2"/>
    <property type="match status" value="1"/>
</dbReference>
<dbReference type="InterPro" id="IPR040079">
    <property type="entry name" value="Glutathione_S-Trfase"/>
</dbReference>
<dbReference type="SFLD" id="SFLDG01181">
    <property type="entry name" value="SUF2"/>
    <property type="match status" value="1"/>
</dbReference>
<evidence type="ECO:0000259" key="1">
    <source>
        <dbReference type="PROSITE" id="PS50404"/>
    </source>
</evidence>